<evidence type="ECO:0000256" key="4">
    <source>
        <dbReference type="SAM" id="MobiDB-lite"/>
    </source>
</evidence>
<dbReference type="AlphaFoldDB" id="A0A9P8W5N9"/>
<dbReference type="InterPro" id="IPR029058">
    <property type="entry name" value="AB_hydrolase_fold"/>
</dbReference>
<dbReference type="PANTHER" id="PTHR45856">
    <property type="entry name" value="ALPHA/BETA-HYDROLASES SUPERFAMILY PROTEIN"/>
    <property type="match status" value="1"/>
</dbReference>
<feature type="domain" description="Fungal lipase-type" evidence="5">
    <location>
        <begin position="165"/>
        <end position="309"/>
    </location>
</feature>
<dbReference type="OrthoDB" id="426718at2759"/>
<accession>A0A9P8W5N9</accession>
<dbReference type="InterPro" id="IPR051218">
    <property type="entry name" value="Sec_MonoDiacylglyc_Lipase"/>
</dbReference>
<feature type="compositionally biased region" description="Polar residues" evidence="4">
    <location>
        <begin position="344"/>
        <end position="356"/>
    </location>
</feature>
<comment type="caution">
    <text evidence="6">The sequence shown here is derived from an EMBL/GenBank/DDBJ whole genome shotgun (WGS) entry which is preliminary data.</text>
</comment>
<comment type="similarity">
    <text evidence="1">Belongs to the AB hydrolase superfamily. Lipase family. Class 3 subfamily.</text>
</comment>
<evidence type="ECO:0000256" key="2">
    <source>
        <dbReference type="ARBA" id="ARBA00047591"/>
    </source>
</evidence>
<feature type="region of interest" description="Disordered" evidence="4">
    <location>
        <begin position="329"/>
        <end position="356"/>
    </location>
</feature>
<dbReference type="EMBL" id="JAGPYM010000008">
    <property type="protein sequence ID" value="KAH6891022.1"/>
    <property type="molecule type" value="Genomic_DNA"/>
</dbReference>
<evidence type="ECO:0000256" key="1">
    <source>
        <dbReference type="ARBA" id="ARBA00043996"/>
    </source>
</evidence>
<comment type="catalytic activity">
    <reaction evidence="3">
        <text>a monoacylglycerol + H2O = glycerol + a fatty acid + H(+)</text>
        <dbReference type="Rhea" id="RHEA:15245"/>
        <dbReference type="ChEBI" id="CHEBI:15377"/>
        <dbReference type="ChEBI" id="CHEBI:15378"/>
        <dbReference type="ChEBI" id="CHEBI:17408"/>
        <dbReference type="ChEBI" id="CHEBI:17754"/>
        <dbReference type="ChEBI" id="CHEBI:28868"/>
    </reaction>
</comment>
<sequence length="448" mass="48661">MKRHFQISRIKPNASMATPSVLPSGFTFVDNFQGATAAVSELSTAIETALEQMSLGVDLGLQLKQLVHGLDKEGSTYDNSKVNEQIPCSEWQCSRATAELVSLAWNCTHETYNTANDIVDPSRYSVQCEFVETPSLGEGVKAWTSTLVSPLSNSAEKSEFLPVLVVAIRGSASSMDHVVNVNEPPRDASHFIDPSVSSNPGLLANATLLKQAEALSESVSQRIQLYADARGQHPKHVLLTGHSAGGAVASLLFLHYISKSGLGKRARFSCVTFGSPPSIAGPIDVSRYHSTNSATIAVNLVNEFDLMSRADSTYAMSLVNLARSTYGQRPIPLDEGGSSSSSGTREPSPTLTRDLSASSRNVWPVPKLGCHHVGSRVVLMMRLDEDEIQLRAVEVPDSEFEKLLFCRMSVHNGVCYSERIQLIQDGIFNRRRGWTGKEVQGPINPKCL</sequence>
<gene>
    <name evidence="6" type="ORF">B0T10DRAFT_484244</name>
</gene>
<organism evidence="6 7">
    <name type="scientific">Thelonectria olida</name>
    <dbReference type="NCBI Taxonomy" id="1576542"/>
    <lineage>
        <taxon>Eukaryota</taxon>
        <taxon>Fungi</taxon>
        <taxon>Dikarya</taxon>
        <taxon>Ascomycota</taxon>
        <taxon>Pezizomycotina</taxon>
        <taxon>Sordariomycetes</taxon>
        <taxon>Hypocreomycetidae</taxon>
        <taxon>Hypocreales</taxon>
        <taxon>Nectriaceae</taxon>
        <taxon>Thelonectria</taxon>
    </lineage>
</organism>
<comment type="catalytic activity">
    <reaction evidence="2">
        <text>a diacylglycerol + H2O = a monoacylglycerol + a fatty acid + H(+)</text>
        <dbReference type="Rhea" id="RHEA:32731"/>
        <dbReference type="ChEBI" id="CHEBI:15377"/>
        <dbReference type="ChEBI" id="CHEBI:15378"/>
        <dbReference type="ChEBI" id="CHEBI:17408"/>
        <dbReference type="ChEBI" id="CHEBI:18035"/>
        <dbReference type="ChEBI" id="CHEBI:28868"/>
    </reaction>
</comment>
<dbReference type="SUPFAM" id="SSF53474">
    <property type="entry name" value="alpha/beta-Hydrolases"/>
    <property type="match status" value="1"/>
</dbReference>
<protein>
    <recommendedName>
        <fullName evidence="5">Fungal lipase-type domain-containing protein</fullName>
    </recommendedName>
</protein>
<evidence type="ECO:0000259" key="5">
    <source>
        <dbReference type="Pfam" id="PF01764"/>
    </source>
</evidence>
<dbReference type="Proteomes" id="UP000777438">
    <property type="component" value="Unassembled WGS sequence"/>
</dbReference>
<dbReference type="Gene3D" id="3.40.50.1820">
    <property type="entry name" value="alpha/beta hydrolase"/>
    <property type="match status" value="1"/>
</dbReference>
<dbReference type="PANTHER" id="PTHR45856:SF24">
    <property type="entry name" value="FUNGAL LIPASE-LIKE DOMAIN-CONTAINING PROTEIN"/>
    <property type="match status" value="1"/>
</dbReference>
<keyword evidence="7" id="KW-1185">Reference proteome</keyword>
<dbReference type="Pfam" id="PF01764">
    <property type="entry name" value="Lipase_3"/>
    <property type="match status" value="1"/>
</dbReference>
<evidence type="ECO:0000313" key="7">
    <source>
        <dbReference type="Proteomes" id="UP000777438"/>
    </source>
</evidence>
<dbReference type="InterPro" id="IPR002921">
    <property type="entry name" value="Fungal_lipase-type"/>
</dbReference>
<reference evidence="6 7" key="1">
    <citation type="journal article" date="2021" name="Nat. Commun.">
        <title>Genetic determinants of endophytism in the Arabidopsis root mycobiome.</title>
        <authorList>
            <person name="Mesny F."/>
            <person name="Miyauchi S."/>
            <person name="Thiergart T."/>
            <person name="Pickel B."/>
            <person name="Atanasova L."/>
            <person name="Karlsson M."/>
            <person name="Huettel B."/>
            <person name="Barry K.W."/>
            <person name="Haridas S."/>
            <person name="Chen C."/>
            <person name="Bauer D."/>
            <person name="Andreopoulos W."/>
            <person name="Pangilinan J."/>
            <person name="LaButti K."/>
            <person name="Riley R."/>
            <person name="Lipzen A."/>
            <person name="Clum A."/>
            <person name="Drula E."/>
            <person name="Henrissat B."/>
            <person name="Kohler A."/>
            <person name="Grigoriev I.V."/>
            <person name="Martin F.M."/>
            <person name="Hacquard S."/>
        </authorList>
    </citation>
    <scope>NUCLEOTIDE SEQUENCE [LARGE SCALE GENOMIC DNA]</scope>
    <source>
        <strain evidence="6 7">MPI-CAGE-CH-0241</strain>
    </source>
</reference>
<evidence type="ECO:0000256" key="3">
    <source>
        <dbReference type="ARBA" id="ARBA00048461"/>
    </source>
</evidence>
<evidence type="ECO:0000313" key="6">
    <source>
        <dbReference type="EMBL" id="KAH6891022.1"/>
    </source>
</evidence>
<dbReference type="GO" id="GO:0006629">
    <property type="term" value="P:lipid metabolic process"/>
    <property type="evidence" value="ECO:0007669"/>
    <property type="project" value="InterPro"/>
</dbReference>
<name>A0A9P8W5N9_9HYPO</name>
<proteinExistence type="inferred from homology"/>